<reference evidence="1" key="1">
    <citation type="submission" date="2010-10" db="EMBL/GenBank/DDBJ databases">
        <title>Complete sequence of chromosome of Geobacillus sp. Y4.1MC1.</title>
        <authorList>
            <consortium name="US DOE Joint Genome Institute"/>
            <person name="Lucas S."/>
            <person name="Copeland A."/>
            <person name="Lapidus A."/>
            <person name="Cheng J.-F."/>
            <person name="Bruce D."/>
            <person name="Goodwin L."/>
            <person name="Pitluck S."/>
            <person name="Chertkov O."/>
            <person name="Zhang X."/>
            <person name="Detter J.C."/>
            <person name="Han C."/>
            <person name="Tapia R."/>
            <person name="Land M."/>
            <person name="Hauser L."/>
            <person name="Jeffries C."/>
            <person name="Kyrpides N."/>
            <person name="Ivanova N."/>
            <person name="Ovchinnikova G."/>
            <person name="Brumm P."/>
            <person name="Mead D."/>
            <person name="Woyke T."/>
        </authorList>
    </citation>
    <scope>NUCLEOTIDE SEQUENCE [LARGE SCALE GENOMIC DNA]</scope>
    <source>
        <strain evidence="1">Y4.1MC1</strain>
    </source>
</reference>
<accession>A0A7U3YD85</accession>
<proteinExistence type="predicted"/>
<sequence>MKKEIMNESGEMGFQMVKDEDGIWNVSFTPIQ</sequence>
<dbReference type="KEGG" id="gmc:GY4MC1_0855"/>
<dbReference type="AlphaFoldDB" id="A0A7U3YD85"/>
<gene>
    <name evidence="1" type="ORF">GY4MC1_0855</name>
</gene>
<dbReference type="EMBL" id="CP002293">
    <property type="protein sequence ID" value="ADP73669.1"/>
    <property type="molecule type" value="Genomic_DNA"/>
</dbReference>
<protein>
    <submittedName>
        <fullName evidence="1">Uncharacterized protein</fullName>
    </submittedName>
</protein>
<evidence type="ECO:0000313" key="1">
    <source>
        <dbReference type="EMBL" id="ADP73669.1"/>
    </source>
</evidence>
<name>A0A7U3YD85_GEOS0</name>
<organism evidence="1">
    <name type="scientific">Geobacillus sp. (strain Y4.1MC1)</name>
    <dbReference type="NCBI Taxonomy" id="581103"/>
    <lineage>
        <taxon>Bacteria</taxon>
        <taxon>Bacillati</taxon>
        <taxon>Bacillota</taxon>
        <taxon>Bacilli</taxon>
        <taxon>Bacillales</taxon>
        <taxon>Anoxybacillaceae</taxon>
        <taxon>Geobacillus</taxon>
    </lineage>
</organism>